<evidence type="ECO:0000313" key="3">
    <source>
        <dbReference type="Proteomes" id="UP000536179"/>
    </source>
</evidence>
<sequence>MNTNEKLMSLLEDFDTVMLVTHGAEGFDARPMAVARLDDDGSMWFATNRDSGKIAAMIKDPQVAVTMQGGHKFVTLSGTASVHDDRSLVSSMWKEAWRVWFPKGKDDPSLILLKVDPNVGEYWDNSGLEGIKYLWRAGKAYLAGEQATVDKDINATVKL</sequence>
<dbReference type="Proteomes" id="UP000536179">
    <property type="component" value="Unassembled WGS sequence"/>
</dbReference>
<dbReference type="PANTHER" id="PTHR34818:SF1">
    <property type="entry name" value="PROTEIN BLI-3"/>
    <property type="match status" value="1"/>
</dbReference>
<dbReference type="Gene3D" id="2.30.110.10">
    <property type="entry name" value="Electron Transport, Fmn-binding Protein, Chain A"/>
    <property type="match status" value="1"/>
</dbReference>
<dbReference type="Pfam" id="PF16242">
    <property type="entry name" value="Pyrid_ox_like"/>
    <property type="match status" value="1"/>
</dbReference>
<dbReference type="RefSeq" id="WP_184307599.1">
    <property type="nucleotide sequence ID" value="NZ_JACHXU010000021.1"/>
</dbReference>
<dbReference type="PANTHER" id="PTHR34818">
    <property type="entry name" value="PROTEIN BLI-3"/>
    <property type="match status" value="1"/>
</dbReference>
<evidence type="ECO:0000313" key="2">
    <source>
        <dbReference type="EMBL" id="MBB3209189.1"/>
    </source>
</evidence>
<comment type="caution">
    <text evidence="2">The sequence shown here is derived from an EMBL/GenBank/DDBJ whole genome shotgun (WGS) entry which is preliminary data.</text>
</comment>
<gene>
    <name evidence="2" type="ORF">FHS27_005027</name>
</gene>
<protein>
    <submittedName>
        <fullName evidence="2">General stress protein 26</fullName>
    </submittedName>
</protein>
<evidence type="ECO:0000259" key="1">
    <source>
        <dbReference type="Pfam" id="PF16242"/>
    </source>
</evidence>
<organism evidence="2 3">
    <name type="scientific">Aporhodopirellula rubra</name>
    <dbReference type="NCBI Taxonomy" id="980271"/>
    <lineage>
        <taxon>Bacteria</taxon>
        <taxon>Pseudomonadati</taxon>
        <taxon>Planctomycetota</taxon>
        <taxon>Planctomycetia</taxon>
        <taxon>Pirellulales</taxon>
        <taxon>Pirellulaceae</taxon>
        <taxon>Aporhodopirellula</taxon>
    </lineage>
</organism>
<name>A0A7W5E2U7_9BACT</name>
<reference evidence="2 3" key="1">
    <citation type="submission" date="2020-08" db="EMBL/GenBank/DDBJ databases">
        <title>Genomic Encyclopedia of Type Strains, Phase III (KMG-III): the genomes of soil and plant-associated and newly described type strains.</title>
        <authorList>
            <person name="Whitman W."/>
        </authorList>
    </citation>
    <scope>NUCLEOTIDE SEQUENCE [LARGE SCALE GENOMIC DNA]</scope>
    <source>
        <strain evidence="2 3">CECT 8075</strain>
    </source>
</reference>
<dbReference type="InterPro" id="IPR052917">
    <property type="entry name" value="Stress-Dev_Protein"/>
</dbReference>
<dbReference type="SUPFAM" id="SSF50475">
    <property type="entry name" value="FMN-binding split barrel"/>
    <property type="match status" value="1"/>
</dbReference>
<dbReference type="AlphaFoldDB" id="A0A7W5E2U7"/>
<keyword evidence="3" id="KW-1185">Reference proteome</keyword>
<proteinExistence type="predicted"/>
<feature type="domain" description="General stress protein FMN-binding split barrel" evidence="1">
    <location>
        <begin position="4"/>
        <end position="146"/>
    </location>
</feature>
<accession>A0A7W5E2U7</accession>
<dbReference type="InterPro" id="IPR012349">
    <property type="entry name" value="Split_barrel_FMN-bd"/>
</dbReference>
<dbReference type="EMBL" id="JACHXU010000021">
    <property type="protein sequence ID" value="MBB3209189.1"/>
    <property type="molecule type" value="Genomic_DNA"/>
</dbReference>
<dbReference type="InterPro" id="IPR038725">
    <property type="entry name" value="YdaG_split_barrel_FMN-bd"/>
</dbReference>